<comment type="similarity">
    <text evidence="1 7">Belongs to the Lgt family.</text>
</comment>
<dbReference type="GO" id="GO:0008961">
    <property type="term" value="F:phosphatidylglycerol-prolipoprotein diacylglyceryl transferase activity"/>
    <property type="evidence" value="ECO:0007669"/>
    <property type="project" value="UniProtKB-UniRule"/>
</dbReference>
<evidence type="ECO:0000256" key="6">
    <source>
        <dbReference type="ARBA" id="ARBA00023136"/>
    </source>
</evidence>
<gene>
    <name evidence="7" type="primary">lgt</name>
    <name evidence="8" type="ORF">A2898_00635</name>
</gene>
<feature type="transmembrane region" description="Helical" evidence="7">
    <location>
        <begin position="232"/>
        <end position="253"/>
    </location>
</feature>
<keyword evidence="5 7" id="KW-1133">Transmembrane helix</keyword>
<dbReference type="Proteomes" id="UP000179164">
    <property type="component" value="Unassembled WGS sequence"/>
</dbReference>
<dbReference type="PANTHER" id="PTHR30589:SF0">
    <property type="entry name" value="PHOSPHATIDYLGLYCEROL--PROLIPOPROTEIN DIACYLGLYCERYL TRANSFERASE"/>
    <property type="match status" value="1"/>
</dbReference>
<evidence type="ECO:0000256" key="4">
    <source>
        <dbReference type="ARBA" id="ARBA00022692"/>
    </source>
</evidence>
<dbReference type="UniPathway" id="UPA00664"/>
<feature type="transmembrane region" description="Helical" evidence="7">
    <location>
        <begin position="117"/>
        <end position="135"/>
    </location>
</feature>
<accession>A0A1G2B2R2</accession>
<name>A0A1G2B2R2_9BACT</name>
<evidence type="ECO:0000256" key="2">
    <source>
        <dbReference type="ARBA" id="ARBA00022475"/>
    </source>
</evidence>
<dbReference type="STRING" id="1798543.A2898_00635"/>
<keyword evidence="8" id="KW-0449">Lipoprotein</keyword>
<feature type="transmembrane region" description="Helical" evidence="7">
    <location>
        <begin position="201"/>
        <end position="220"/>
    </location>
</feature>
<keyword evidence="3 7" id="KW-0808">Transferase</keyword>
<keyword evidence="4 7" id="KW-0812">Transmembrane</keyword>
<feature type="binding site" evidence="7">
    <location>
        <position position="136"/>
    </location>
    <ligand>
        <name>a 1,2-diacyl-sn-glycero-3-phospho-(1'-sn-glycerol)</name>
        <dbReference type="ChEBI" id="CHEBI:64716"/>
    </ligand>
</feature>
<keyword evidence="2 7" id="KW-1003">Cell membrane</keyword>
<evidence type="ECO:0000313" key="9">
    <source>
        <dbReference type="Proteomes" id="UP000179164"/>
    </source>
</evidence>
<reference evidence="8 9" key="1">
    <citation type="journal article" date="2016" name="Nat. Commun.">
        <title>Thousands of microbial genomes shed light on interconnected biogeochemical processes in an aquifer system.</title>
        <authorList>
            <person name="Anantharaman K."/>
            <person name="Brown C.T."/>
            <person name="Hug L.A."/>
            <person name="Sharon I."/>
            <person name="Castelle C.J."/>
            <person name="Probst A.J."/>
            <person name="Thomas B.C."/>
            <person name="Singh A."/>
            <person name="Wilkins M.J."/>
            <person name="Karaoz U."/>
            <person name="Brodie E.L."/>
            <person name="Williams K.H."/>
            <person name="Hubbard S.S."/>
            <person name="Banfield J.F."/>
        </authorList>
    </citation>
    <scope>NUCLEOTIDE SEQUENCE [LARGE SCALE GENOMIC DNA]</scope>
</reference>
<dbReference type="GO" id="GO:0042158">
    <property type="term" value="P:lipoprotein biosynthetic process"/>
    <property type="evidence" value="ECO:0007669"/>
    <property type="project" value="UniProtKB-UniRule"/>
</dbReference>
<organism evidence="8 9">
    <name type="scientific">Candidatus Kerfeldbacteria bacterium RIFCSPLOWO2_01_FULL_48_11</name>
    <dbReference type="NCBI Taxonomy" id="1798543"/>
    <lineage>
        <taxon>Bacteria</taxon>
        <taxon>Candidatus Kerfeldiibacteriota</taxon>
    </lineage>
</organism>
<dbReference type="Pfam" id="PF01790">
    <property type="entry name" value="LGT"/>
    <property type="match status" value="1"/>
</dbReference>
<dbReference type="EMBL" id="MHKE01000016">
    <property type="protein sequence ID" value="OGY83016.1"/>
    <property type="molecule type" value="Genomic_DNA"/>
</dbReference>
<comment type="subcellular location">
    <subcellularLocation>
        <location evidence="7">Cell membrane</location>
        <topology evidence="7">Multi-pass membrane protein</topology>
    </subcellularLocation>
</comment>
<evidence type="ECO:0000256" key="1">
    <source>
        <dbReference type="ARBA" id="ARBA00007150"/>
    </source>
</evidence>
<evidence type="ECO:0000256" key="5">
    <source>
        <dbReference type="ARBA" id="ARBA00022989"/>
    </source>
</evidence>
<feature type="transmembrane region" description="Helical" evidence="7">
    <location>
        <begin position="51"/>
        <end position="73"/>
    </location>
</feature>
<comment type="catalytic activity">
    <reaction evidence="7">
        <text>L-cysteinyl-[prolipoprotein] + a 1,2-diacyl-sn-glycero-3-phospho-(1'-sn-glycerol) = an S-1,2-diacyl-sn-glyceryl-L-cysteinyl-[prolipoprotein] + sn-glycerol 1-phosphate + H(+)</text>
        <dbReference type="Rhea" id="RHEA:56712"/>
        <dbReference type="Rhea" id="RHEA-COMP:14679"/>
        <dbReference type="Rhea" id="RHEA-COMP:14680"/>
        <dbReference type="ChEBI" id="CHEBI:15378"/>
        <dbReference type="ChEBI" id="CHEBI:29950"/>
        <dbReference type="ChEBI" id="CHEBI:57685"/>
        <dbReference type="ChEBI" id="CHEBI:64716"/>
        <dbReference type="ChEBI" id="CHEBI:140658"/>
        <dbReference type="EC" id="2.5.1.145"/>
    </reaction>
</comment>
<evidence type="ECO:0000256" key="7">
    <source>
        <dbReference type="HAMAP-Rule" id="MF_01147"/>
    </source>
</evidence>
<feature type="transmembrane region" description="Helical" evidence="7">
    <location>
        <begin position="176"/>
        <end position="194"/>
    </location>
</feature>
<dbReference type="EC" id="2.5.1.145" evidence="7"/>
<dbReference type="HAMAP" id="MF_01147">
    <property type="entry name" value="Lgt"/>
    <property type="match status" value="1"/>
</dbReference>
<dbReference type="AlphaFoldDB" id="A0A1G2B2R2"/>
<feature type="transmembrane region" description="Helical" evidence="7">
    <location>
        <begin position="20"/>
        <end position="39"/>
    </location>
</feature>
<dbReference type="NCBIfam" id="TIGR00544">
    <property type="entry name" value="lgt"/>
    <property type="match status" value="1"/>
</dbReference>
<feature type="transmembrane region" description="Helical" evidence="7">
    <location>
        <begin position="93"/>
        <end position="110"/>
    </location>
</feature>
<dbReference type="GO" id="GO:0005886">
    <property type="term" value="C:plasma membrane"/>
    <property type="evidence" value="ECO:0007669"/>
    <property type="project" value="UniProtKB-SubCell"/>
</dbReference>
<comment type="pathway">
    <text evidence="7">Protein modification; lipoprotein biosynthesis (diacylglyceryl transfer).</text>
</comment>
<dbReference type="InterPro" id="IPR001640">
    <property type="entry name" value="Lgt"/>
</dbReference>
<sequence length="264" mass="29694">MFFGSAYPDPIVLQAGAFGIHWYSLLLVVAIGAGLLVTLHVARKKNIPETAIWDFSFLAVILSIVFGRFVFVVSYLHSFSSLVETVKVWEGGISSHGVLTGGLLAAFLTMRRHKMSFWAFTDVVIPGAALAQAIGRWGNYFNQEVLGSPSNAWWAVPIDLAHRPEAFMQALYFHPIWLYESLWCLLLFFCVYSFQKKFTPHPGVVTLMYFSLYYLIRFVLDFFRNDALSFGALTGTQTIAIGVWIVAVVFVVLTKRRSEPSTTQ</sequence>
<dbReference type="PANTHER" id="PTHR30589">
    <property type="entry name" value="PROLIPOPROTEIN DIACYLGLYCERYL TRANSFERASE"/>
    <property type="match status" value="1"/>
</dbReference>
<comment type="function">
    <text evidence="7">Catalyzes the transfer of the diacylglyceryl group from phosphatidylglycerol to the sulfhydryl group of the N-terminal cysteine of a prolipoprotein, the first step in the formation of mature lipoproteins.</text>
</comment>
<protein>
    <recommendedName>
        <fullName evidence="7">Phosphatidylglycerol--prolipoprotein diacylglyceryl transferase</fullName>
        <ecNumber evidence="7">2.5.1.145</ecNumber>
    </recommendedName>
</protein>
<comment type="caution">
    <text evidence="8">The sequence shown here is derived from an EMBL/GenBank/DDBJ whole genome shotgun (WGS) entry which is preliminary data.</text>
</comment>
<dbReference type="PROSITE" id="PS01311">
    <property type="entry name" value="LGT"/>
    <property type="match status" value="1"/>
</dbReference>
<evidence type="ECO:0000313" key="8">
    <source>
        <dbReference type="EMBL" id="OGY83016.1"/>
    </source>
</evidence>
<evidence type="ECO:0000256" key="3">
    <source>
        <dbReference type="ARBA" id="ARBA00022679"/>
    </source>
</evidence>
<keyword evidence="6 7" id="KW-0472">Membrane</keyword>
<proteinExistence type="inferred from homology"/>